<keyword evidence="3 7" id="KW-0418">Kinase</keyword>
<accession>I0ICC7</accession>
<evidence type="ECO:0000259" key="6">
    <source>
        <dbReference type="PROSITE" id="PS50146"/>
    </source>
</evidence>
<dbReference type="InterPro" id="IPR001206">
    <property type="entry name" value="Diacylglycerol_kinase_cat_dom"/>
</dbReference>
<evidence type="ECO:0000313" key="8">
    <source>
        <dbReference type="Proteomes" id="UP000007881"/>
    </source>
</evidence>
<dbReference type="PROSITE" id="PS50146">
    <property type="entry name" value="DAGK"/>
    <property type="match status" value="1"/>
</dbReference>
<dbReference type="GO" id="GO:0005524">
    <property type="term" value="F:ATP binding"/>
    <property type="evidence" value="ECO:0007669"/>
    <property type="project" value="UniProtKB-KW"/>
</dbReference>
<keyword evidence="2" id="KW-0547">Nucleotide-binding</keyword>
<dbReference type="PANTHER" id="PTHR12358:SF54">
    <property type="entry name" value="SPHINGOSINE KINASE RELATED PROTEIN"/>
    <property type="match status" value="1"/>
</dbReference>
<protein>
    <submittedName>
        <fullName evidence="7">Putative lipid kinase</fullName>
        <ecNumber evidence="7">2.7.1.-</ecNumber>
    </submittedName>
</protein>
<dbReference type="InterPro" id="IPR050187">
    <property type="entry name" value="Lipid_Phosphate_FormReg"/>
</dbReference>
<dbReference type="Proteomes" id="UP000007881">
    <property type="component" value="Chromosome"/>
</dbReference>
<dbReference type="GO" id="GO:0016301">
    <property type="term" value="F:kinase activity"/>
    <property type="evidence" value="ECO:0007669"/>
    <property type="project" value="UniProtKB-KW"/>
</dbReference>
<feature type="region of interest" description="Disordered" evidence="5">
    <location>
        <begin position="279"/>
        <end position="314"/>
    </location>
</feature>
<gene>
    <name evidence="7" type="ordered locus">PSMK_07560</name>
</gene>
<dbReference type="Pfam" id="PF19279">
    <property type="entry name" value="YegS_C"/>
    <property type="match status" value="1"/>
</dbReference>
<evidence type="ECO:0000256" key="1">
    <source>
        <dbReference type="ARBA" id="ARBA00022679"/>
    </source>
</evidence>
<keyword evidence="4" id="KW-0067">ATP-binding</keyword>
<sequence>MKDSPPPSPGRLVLFGSADCVRDDALDAAVRGCAEVRRHAVGDDPEAELREEAAWADLLVTFGGDGSLHLAANAVLETGADCEIGLVPNGTGNDFARHLGTDDAAPEDALARVLGWPARSIDVLRVPRPAGEPRRAVNAISFGAIAGTSASTPDAVKALAGGAAYTAWGAARAAVVGATPVRVTGRGPDGSRFAWRGDALGVVASNGRFTGGGFRVAPAARLASGRFEVLILPDLRLTQRVALSRRLRRPGGDAPDADPRAWPPRPLVAASLTELRVESEAPLPLNADGESSEADRLEVTAEPGALRMRVPAGA</sequence>
<dbReference type="KEGG" id="phm:PSMK_07560"/>
<dbReference type="HOGENOM" id="CLU_045532_1_1_0"/>
<dbReference type="STRING" id="1142394.PSMK_07560"/>
<evidence type="ECO:0000256" key="5">
    <source>
        <dbReference type="SAM" id="MobiDB-lite"/>
    </source>
</evidence>
<name>I0ICC7_PHYMF</name>
<dbReference type="InterPro" id="IPR045540">
    <property type="entry name" value="YegS/DAGK_C"/>
</dbReference>
<dbReference type="Gene3D" id="2.60.200.40">
    <property type="match status" value="1"/>
</dbReference>
<evidence type="ECO:0000313" key="7">
    <source>
        <dbReference type="EMBL" id="BAM02915.1"/>
    </source>
</evidence>
<dbReference type="Gene3D" id="3.40.50.10330">
    <property type="entry name" value="Probable inorganic polyphosphate/atp-NAD kinase, domain 1"/>
    <property type="match status" value="1"/>
</dbReference>
<evidence type="ECO:0000256" key="4">
    <source>
        <dbReference type="ARBA" id="ARBA00022840"/>
    </source>
</evidence>
<dbReference type="InterPro" id="IPR016064">
    <property type="entry name" value="NAD/diacylglycerol_kinase_sf"/>
</dbReference>
<evidence type="ECO:0000256" key="2">
    <source>
        <dbReference type="ARBA" id="ARBA00022741"/>
    </source>
</evidence>
<keyword evidence="8" id="KW-1185">Reference proteome</keyword>
<dbReference type="Pfam" id="PF00781">
    <property type="entry name" value="DAGK_cat"/>
    <property type="match status" value="1"/>
</dbReference>
<dbReference type="EC" id="2.7.1.-" evidence="7"/>
<reference evidence="7 8" key="1">
    <citation type="submission" date="2012-02" db="EMBL/GenBank/DDBJ databases">
        <title>Complete genome sequence of Phycisphaera mikurensis NBRC 102666.</title>
        <authorList>
            <person name="Ankai A."/>
            <person name="Hosoyama A."/>
            <person name="Terui Y."/>
            <person name="Sekine M."/>
            <person name="Fukai R."/>
            <person name="Kato Y."/>
            <person name="Nakamura S."/>
            <person name="Yamada-Narita S."/>
            <person name="Kawakoshi A."/>
            <person name="Fukunaga Y."/>
            <person name="Yamazaki S."/>
            <person name="Fujita N."/>
        </authorList>
    </citation>
    <scope>NUCLEOTIDE SEQUENCE [LARGE SCALE GENOMIC DNA]</scope>
    <source>
        <strain evidence="8">NBRC 102666 / KCTC 22515 / FYK2301M01</strain>
    </source>
</reference>
<dbReference type="EMBL" id="AP012338">
    <property type="protein sequence ID" value="BAM02915.1"/>
    <property type="molecule type" value="Genomic_DNA"/>
</dbReference>
<dbReference type="AlphaFoldDB" id="I0ICC7"/>
<feature type="domain" description="DAGKc" evidence="6">
    <location>
        <begin position="57"/>
        <end position="129"/>
    </location>
</feature>
<dbReference type="InterPro" id="IPR017438">
    <property type="entry name" value="ATP-NAD_kinase_N"/>
</dbReference>
<keyword evidence="1 7" id="KW-0808">Transferase</keyword>
<dbReference type="PANTHER" id="PTHR12358">
    <property type="entry name" value="SPHINGOSINE KINASE"/>
    <property type="match status" value="1"/>
</dbReference>
<dbReference type="eggNOG" id="COG1597">
    <property type="taxonomic scope" value="Bacteria"/>
</dbReference>
<evidence type="ECO:0000256" key="3">
    <source>
        <dbReference type="ARBA" id="ARBA00022777"/>
    </source>
</evidence>
<organism evidence="7 8">
    <name type="scientific">Phycisphaera mikurensis (strain NBRC 102666 / KCTC 22515 / FYK2301M01)</name>
    <dbReference type="NCBI Taxonomy" id="1142394"/>
    <lineage>
        <taxon>Bacteria</taxon>
        <taxon>Pseudomonadati</taxon>
        <taxon>Planctomycetota</taxon>
        <taxon>Phycisphaerae</taxon>
        <taxon>Phycisphaerales</taxon>
        <taxon>Phycisphaeraceae</taxon>
        <taxon>Phycisphaera</taxon>
    </lineage>
</organism>
<proteinExistence type="predicted"/>
<dbReference type="SUPFAM" id="SSF111331">
    <property type="entry name" value="NAD kinase/diacylglycerol kinase-like"/>
    <property type="match status" value="1"/>
</dbReference>